<dbReference type="InterPro" id="IPR036280">
    <property type="entry name" value="Multihaem_cyt_sf"/>
</dbReference>
<feature type="domain" description="Cytochrome c" evidence="7">
    <location>
        <begin position="505"/>
        <end position="801"/>
    </location>
</feature>
<organism evidence="8 9">
    <name type="scientific">Spongiibacter thalassae</name>
    <dbReference type="NCBI Taxonomy" id="2721624"/>
    <lineage>
        <taxon>Bacteria</taxon>
        <taxon>Pseudomonadati</taxon>
        <taxon>Pseudomonadota</taxon>
        <taxon>Gammaproteobacteria</taxon>
        <taxon>Cellvibrionales</taxon>
        <taxon>Spongiibacteraceae</taxon>
        <taxon>Spongiibacter</taxon>
    </lineage>
</organism>
<dbReference type="RefSeq" id="WP_168451774.1">
    <property type="nucleotide sequence ID" value="NZ_JAAWWK010000007.1"/>
</dbReference>
<evidence type="ECO:0000256" key="2">
    <source>
        <dbReference type="ARBA" id="ARBA00022723"/>
    </source>
</evidence>
<keyword evidence="1 4" id="KW-0349">Heme</keyword>
<evidence type="ECO:0000256" key="6">
    <source>
        <dbReference type="SAM" id="SignalP"/>
    </source>
</evidence>
<dbReference type="Proteomes" id="UP000765845">
    <property type="component" value="Unassembled WGS sequence"/>
</dbReference>
<dbReference type="EMBL" id="JAAWWK010000007">
    <property type="protein sequence ID" value="NKI19250.1"/>
    <property type="molecule type" value="Genomic_DNA"/>
</dbReference>
<keyword evidence="2 4" id="KW-0479">Metal-binding</keyword>
<evidence type="ECO:0000313" key="8">
    <source>
        <dbReference type="EMBL" id="NKI19250.1"/>
    </source>
</evidence>
<comment type="caution">
    <text evidence="8">The sequence shown here is derived from an EMBL/GenBank/DDBJ whole genome shotgun (WGS) entry which is preliminary data.</text>
</comment>
<evidence type="ECO:0000256" key="3">
    <source>
        <dbReference type="ARBA" id="ARBA00023004"/>
    </source>
</evidence>
<dbReference type="SUPFAM" id="SSF46626">
    <property type="entry name" value="Cytochrome c"/>
    <property type="match status" value="1"/>
</dbReference>
<name>A0ABX1GJ31_9GAMM</name>
<dbReference type="Gene3D" id="1.10.760.10">
    <property type="entry name" value="Cytochrome c-like domain"/>
    <property type="match status" value="1"/>
</dbReference>
<evidence type="ECO:0000259" key="7">
    <source>
        <dbReference type="PROSITE" id="PS51007"/>
    </source>
</evidence>
<feature type="signal peptide" evidence="6">
    <location>
        <begin position="1"/>
        <end position="22"/>
    </location>
</feature>
<sequence length="801" mass="86401">MNNNTILGIGVLSLLAACGGGASNPPPLSNASVPAAGQSTGNSDDFFTTRVAPKTAFCRSCHLPGGVADVDDGRGFMLSSNPAEDLFNMRASWQRLGGGIATNPILVQASDPAASHSGGQPWPVGSEIYRDVSALFSCWDDPASCDLNISGEVADELPLLGSSRARFVWEEFCETKDDSATLPVDPRTLVVPGVNQNRAVFFNAYFEECHDALPIADQAPRTCGEYKASRDRGEALLSGKKTPGSQSAEEYGRAWEAWGYDSRPENFDQLYTLRYGLNVAPYRNPYPLEGEDPNQTNGGSGQLPMGKHQTRDESGRWTGMIAEVPCFACHGGQIGDPYSGETPVLSERHIGLGNSNLDSPMSIEHAYRDPASVAFTVFNLGVKQRGQNNAVGAFEVLFAALDYDSLGVAPNMNKALLTEGQDFDHPTGVAQDTPAWWNYSQRPRKFFDAGQSIDSTRIVLAAHPNSSIGPDGTAYRKAIEEDDQDAAAYIASREAPAYPAAIDTELAEQGAILFHTKDLWAEPGNAEAPRPEGGNGSCASCHGAYSPRYVHDDSYLETPLLEGIAGHISELDVIGTDTARADTLTPYLRDAYSTTFWAYPDGAEGWVDPAEKLAAAEVADDALPIDMRPEGACGWERGVIGYQAPPLFGTWATAPYFHNGSVPTLEAVLDSSKRPDIWRRKLQTIGNVTGFDQRMSVAFDWNAIGWKHDVLACEDMPGGAAENCHPVDAEGPSLLQLVEQFIWTNFNWAALGSASSASPSTLEKRFIYDTRTLGNGAGGHTFSDVLTDKERRAIIEYLKTL</sequence>
<keyword evidence="9" id="KW-1185">Reference proteome</keyword>
<dbReference type="Pfam" id="PF21419">
    <property type="entry name" value="RoxA-like_Cyt-c"/>
    <property type="match status" value="1"/>
</dbReference>
<protein>
    <recommendedName>
        <fullName evidence="7">Cytochrome c domain-containing protein</fullName>
    </recommendedName>
</protein>
<dbReference type="PANTHER" id="PTHR30600">
    <property type="entry name" value="CYTOCHROME C PEROXIDASE-RELATED"/>
    <property type="match status" value="1"/>
</dbReference>
<evidence type="ECO:0000313" key="9">
    <source>
        <dbReference type="Proteomes" id="UP000765845"/>
    </source>
</evidence>
<feature type="region of interest" description="Disordered" evidence="5">
    <location>
        <begin position="286"/>
        <end position="312"/>
    </location>
</feature>
<evidence type="ECO:0000256" key="5">
    <source>
        <dbReference type="SAM" id="MobiDB-lite"/>
    </source>
</evidence>
<keyword evidence="6" id="KW-0732">Signal</keyword>
<reference evidence="8 9" key="1">
    <citation type="submission" date="2020-04" db="EMBL/GenBank/DDBJ databases">
        <authorList>
            <person name="Yoon J."/>
        </authorList>
    </citation>
    <scope>NUCLEOTIDE SEQUENCE [LARGE SCALE GENOMIC DNA]</scope>
    <source>
        <strain evidence="8 9">KMU-166</strain>
    </source>
</reference>
<gene>
    <name evidence="8" type="ORF">HCU74_17725</name>
</gene>
<evidence type="ECO:0000256" key="1">
    <source>
        <dbReference type="ARBA" id="ARBA00022617"/>
    </source>
</evidence>
<dbReference type="PROSITE" id="PS51007">
    <property type="entry name" value="CYTC"/>
    <property type="match status" value="1"/>
</dbReference>
<accession>A0ABX1GJ31</accession>
<dbReference type="InterPro" id="IPR009056">
    <property type="entry name" value="Cyt_c-like_dom"/>
</dbReference>
<evidence type="ECO:0000256" key="4">
    <source>
        <dbReference type="PROSITE-ProRule" id="PRU00433"/>
    </source>
</evidence>
<keyword evidence="3 4" id="KW-0408">Iron</keyword>
<dbReference type="InterPro" id="IPR051395">
    <property type="entry name" value="Cytochrome_c_Peroxidase/MauG"/>
</dbReference>
<dbReference type="SUPFAM" id="SSF48695">
    <property type="entry name" value="Multiheme cytochromes"/>
    <property type="match status" value="1"/>
</dbReference>
<dbReference type="InterPro" id="IPR036909">
    <property type="entry name" value="Cyt_c-like_dom_sf"/>
</dbReference>
<dbReference type="PANTHER" id="PTHR30600:SF9">
    <property type="entry name" value="BLR7738 PROTEIN"/>
    <property type="match status" value="1"/>
</dbReference>
<proteinExistence type="predicted"/>
<feature type="chain" id="PRO_5045342605" description="Cytochrome c domain-containing protein" evidence="6">
    <location>
        <begin position="23"/>
        <end position="801"/>
    </location>
</feature>